<dbReference type="InterPro" id="IPR012400">
    <property type="entry name" value="Long_Oxdase"/>
</dbReference>
<evidence type="ECO:0000259" key="16">
    <source>
        <dbReference type="Pfam" id="PF00890"/>
    </source>
</evidence>
<name>A0AAD5UG32_9FUNG</name>
<feature type="domain" description="FAD-dependent oxidoreductase 2 FAD-binding" evidence="16">
    <location>
        <begin position="204"/>
        <end position="236"/>
    </location>
</feature>
<dbReference type="Pfam" id="PF00732">
    <property type="entry name" value="GMC_oxred_N"/>
    <property type="match status" value="1"/>
</dbReference>
<evidence type="ECO:0000256" key="1">
    <source>
        <dbReference type="ARBA" id="ARBA00000920"/>
    </source>
</evidence>
<dbReference type="InterPro" id="IPR000172">
    <property type="entry name" value="GMC_OxRdtase_N"/>
</dbReference>
<evidence type="ECO:0000259" key="15">
    <source>
        <dbReference type="Pfam" id="PF00732"/>
    </source>
</evidence>
<dbReference type="GO" id="GO:0050660">
    <property type="term" value="F:flavin adenine dinucleotide binding"/>
    <property type="evidence" value="ECO:0007669"/>
    <property type="project" value="InterPro"/>
</dbReference>
<evidence type="ECO:0000256" key="3">
    <source>
        <dbReference type="ARBA" id="ARBA00004370"/>
    </source>
</evidence>
<keyword evidence="10 12" id="KW-0560">Oxidoreductase</keyword>
<evidence type="ECO:0000259" key="17">
    <source>
        <dbReference type="Pfam" id="PF05199"/>
    </source>
</evidence>
<accession>A0AAD5UG32</accession>
<evidence type="ECO:0000256" key="4">
    <source>
        <dbReference type="ARBA" id="ARBA00010790"/>
    </source>
</evidence>
<dbReference type="InterPro" id="IPR007867">
    <property type="entry name" value="GMC_OxRtase_C"/>
</dbReference>
<organism evidence="18 19">
    <name type="scientific">Boothiomyces macroporosus</name>
    <dbReference type="NCBI Taxonomy" id="261099"/>
    <lineage>
        <taxon>Eukaryota</taxon>
        <taxon>Fungi</taxon>
        <taxon>Fungi incertae sedis</taxon>
        <taxon>Chytridiomycota</taxon>
        <taxon>Chytridiomycota incertae sedis</taxon>
        <taxon>Chytridiomycetes</taxon>
        <taxon>Rhizophydiales</taxon>
        <taxon>Terramycetaceae</taxon>
        <taxon>Boothiomyces</taxon>
    </lineage>
</organism>
<keyword evidence="7" id="KW-0812">Transmembrane</keyword>
<evidence type="ECO:0000256" key="10">
    <source>
        <dbReference type="ARBA" id="ARBA00023002"/>
    </source>
</evidence>
<comment type="catalytic activity">
    <reaction evidence="1 12">
        <text>a long-chain primary fatty alcohol + O2 = a long-chain fatty aldehyde + H2O2</text>
        <dbReference type="Rhea" id="RHEA:22756"/>
        <dbReference type="ChEBI" id="CHEBI:15379"/>
        <dbReference type="ChEBI" id="CHEBI:16240"/>
        <dbReference type="ChEBI" id="CHEBI:17176"/>
        <dbReference type="ChEBI" id="CHEBI:77396"/>
        <dbReference type="EC" id="1.1.3.20"/>
    </reaction>
</comment>
<reference evidence="18" key="1">
    <citation type="submission" date="2020-05" db="EMBL/GenBank/DDBJ databases">
        <title>Phylogenomic resolution of chytrid fungi.</title>
        <authorList>
            <person name="Stajich J.E."/>
            <person name="Amses K."/>
            <person name="Simmons R."/>
            <person name="Seto K."/>
            <person name="Myers J."/>
            <person name="Bonds A."/>
            <person name="Quandt C.A."/>
            <person name="Barry K."/>
            <person name="Liu P."/>
            <person name="Grigoriev I."/>
            <person name="Longcore J.E."/>
            <person name="James T.Y."/>
        </authorList>
    </citation>
    <scope>NUCLEOTIDE SEQUENCE</scope>
    <source>
        <strain evidence="18">PLAUS21</strain>
    </source>
</reference>
<comment type="subcellular location">
    <subcellularLocation>
        <location evidence="3">Membrane</location>
    </subcellularLocation>
</comment>
<dbReference type="Gene3D" id="3.50.50.60">
    <property type="entry name" value="FAD/NAD(P)-binding domain"/>
    <property type="match status" value="2"/>
</dbReference>
<evidence type="ECO:0000256" key="14">
    <source>
        <dbReference type="PIRSR" id="PIRSR028937-2"/>
    </source>
</evidence>
<dbReference type="PIRSF" id="PIRSF028937">
    <property type="entry name" value="Lg_Ch_AO"/>
    <property type="match status" value="1"/>
</dbReference>
<dbReference type="Pfam" id="PF05199">
    <property type="entry name" value="GMC_oxred_C"/>
    <property type="match status" value="1"/>
</dbReference>
<protein>
    <recommendedName>
        <fullName evidence="5 12">Long-chain-alcohol oxidase</fullName>
        <ecNumber evidence="5 12">1.1.3.20</ecNumber>
    </recommendedName>
</protein>
<evidence type="ECO:0000313" key="19">
    <source>
        <dbReference type="Proteomes" id="UP001210925"/>
    </source>
</evidence>
<comment type="function">
    <text evidence="2">Long-chain fatty alcohol oxidase involved in the omega-oxidation pathway of lipid degradation.</text>
</comment>
<dbReference type="PANTHER" id="PTHR46056">
    <property type="entry name" value="LONG-CHAIN-ALCOHOL OXIDASE"/>
    <property type="match status" value="1"/>
</dbReference>
<evidence type="ECO:0000256" key="5">
    <source>
        <dbReference type="ARBA" id="ARBA00013125"/>
    </source>
</evidence>
<feature type="binding site" evidence="14">
    <location>
        <begin position="203"/>
        <end position="218"/>
    </location>
    <ligand>
        <name>FAD</name>
        <dbReference type="ChEBI" id="CHEBI:57692"/>
    </ligand>
</feature>
<feature type="domain" description="Glucose-methanol-choline oxidoreductase N-terminal" evidence="15">
    <location>
        <begin position="254"/>
        <end position="461"/>
    </location>
</feature>
<dbReference type="Pfam" id="PF00890">
    <property type="entry name" value="FAD_binding_2"/>
    <property type="match status" value="1"/>
</dbReference>
<comment type="similarity">
    <text evidence="4 12">Belongs to the GMC oxidoreductase family.</text>
</comment>
<evidence type="ECO:0000256" key="6">
    <source>
        <dbReference type="ARBA" id="ARBA00022630"/>
    </source>
</evidence>
<dbReference type="GO" id="GO:0016020">
    <property type="term" value="C:membrane"/>
    <property type="evidence" value="ECO:0007669"/>
    <property type="project" value="UniProtKB-SubCell"/>
</dbReference>
<evidence type="ECO:0000256" key="13">
    <source>
        <dbReference type="PIRSR" id="PIRSR028937-1"/>
    </source>
</evidence>
<dbReference type="SUPFAM" id="SSF51905">
    <property type="entry name" value="FAD/NAD(P)-binding domain"/>
    <property type="match status" value="1"/>
</dbReference>
<evidence type="ECO:0000256" key="8">
    <source>
        <dbReference type="ARBA" id="ARBA00022827"/>
    </source>
</evidence>
<dbReference type="InterPro" id="IPR036188">
    <property type="entry name" value="FAD/NAD-bd_sf"/>
</dbReference>
<evidence type="ECO:0000256" key="2">
    <source>
        <dbReference type="ARBA" id="ARBA00003842"/>
    </source>
</evidence>
<keyword evidence="8 14" id="KW-0274">FAD</keyword>
<evidence type="ECO:0000256" key="11">
    <source>
        <dbReference type="ARBA" id="ARBA00023136"/>
    </source>
</evidence>
<evidence type="ECO:0000256" key="7">
    <source>
        <dbReference type="ARBA" id="ARBA00022692"/>
    </source>
</evidence>
<evidence type="ECO:0000256" key="12">
    <source>
        <dbReference type="PIRNR" id="PIRNR028937"/>
    </source>
</evidence>
<comment type="caution">
    <text evidence="18">The sequence shown here is derived from an EMBL/GenBank/DDBJ whole genome shotgun (WGS) entry which is preliminary data.</text>
</comment>
<dbReference type="EMBL" id="JADGKB010000047">
    <property type="protein sequence ID" value="KAJ3256688.1"/>
    <property type="molecule type" value="Genomic_DNA"/>
</dbReference>
<feature type="active site" description="Proton acceptor" evidence="13">
    <location>
        <position position="646"/>
    </location>
</feature>
<dbReference type="AlphaFoldDB" id="A0AAD5UG32"/>
<keyword evidence="19" id="KW-1185">Reference proteome</keyword>
<keyword evidence="6" id="KW-0285">Flavoprotein</keyword>
<dbReference type="InterPro" id="IPR003953">
    <property type="entry name" value="FAD-dep_OxRdtase_2_FAD-bd"/>
</dbReference>
<dbReference type="Proteomes" id="UP001210925">
    <property type="component" value="Unassembled WGS sequence"/>
</dbReference>
<dbReference type="EC" id="1.1.3.20" evidence="5 12"/>
<gene>
    <name evidence="18" type="ORF">HK103_005183</name>
</gene>
<sequence length="689" mass="75197">MQKSAIASVLEAIADTFIAELNPQEISENEAAYMNAIDPKLHVDKAYREILFKFKPSSHLKNAGSVIEEYMNRVIPKDKLAAINFILSSLSTSLGTYIISGGVGLKPFPDMTREDREKVLLALGNSYLSDLRLLFRIFRLVSILHSYGTFDENKHNRAWDALKYHGPVKEMELNANLASKVWRPQFLNIDDLLNSQKEAVLECDVVVVGSGCGGGVMAAELAQAGYNVIMVEKGPYAHPSEYSLEEKTSFSENFEKEGGYYSEDGGILVLAGRTFGGGSTINWSASLELPEITRKEWSEKWGLPHFVTPEFQKSVDIASARIGVVQPDKHNVPNSLFFEGCKKLGYHITAIPQNTGGQEHQCGFCTFGCPNGGKKSSTITWIKDAAEAGCKFISNVEVQQVLHKNGNATGILAVKNGKPVRINSKKVVLSAGSMNTPVILLKSKIPGLSPHVGKHLHVHPVTTVFGIFPDRDVLAYKGSIMTTLSNQVANVDGQGYGARLGNNMSKPEIPASHPSIFTGAQKWESSKGHKRTILNWPHTVPVIVLTRDKDSEGQIYIDGENNGRLNWSLGKTDKINMAKGFEVGLNALIAAGAAEVYTTQSDVAPFKRNPALTPEQTLASKEYKEFLKKVEQSGVNTEKMTIFSAHQMSTCRMAGKKADGAVKPNGELYDLKGVYVADASVFPTASGVK</sequence>
<dbReference type="PANTHER" id="PTHR46056:SF12">
    <property type="entry name" value="LONG-CHAIN-ALCOHOL OXIDASE"/>
    <property type="match status" value="1"/>
</dbReference>
<dbReference type="GO" id="GO:0046577">
    <property type="term" value="F:long-chain-alcohol oxidase activity"/>
    <property type="evidence" value="ECO:0007669"/>
    <property type="project" value="UniProtKB-EC"/>
</dbReference>
<evidence type="ECO:0000313" key="18">
    <source>
        <dbReference type="EMBL" id="KAJ3256688.1"/>
    </source>
</evidence>
<keyword evidence="11" id="KW-0472">Membrane</keyword>
<evidence type="ECO:0000256" key="9">
    <source>
        <dbReference type="ARBA" id="ARBA00022989"/>
    </source>
</evidence>
<proteinExistence type="inferred from homology"/>
<keyword evidence="9" id="KW-1133">Transmembrane helix</keyword>
<feature type="domain" description="Glucose-methanol-choline oxidoreductase C-terminal" evidence="17">
    <location>
        <begin position="551"/>
        <end position="688"/>
    </location>
</feature>